<protein>
    <submittedName>
        <fullName evidence="6">Two component transcriptional regulator, LuxR family</fullName>
    </submittedName>
</protein>
<dbReference type="SUPFAM" id="SSF46894">
    <property type="entry name" value="C-terminal effector domain of the bipartite response regulators"/>
    <property type="match status" value="1"/>
</dbReference>
<keyword evidence="7" id="KW-1185">Reference proteome</keyword>
<proteinExistence type="predicted"/>
<dbReference type="PROSITE" id="PS50110">
    <property type="entry name" value="RESPONSE_REGULATORY"/>
    <property type="match status" value="1"/>
</dbReference>
<dbReference type="OrthoDB" id="271936at2"/>
<dbReference type="GO" id="GO:0006355">
    <property type="term" value="P:regulation of DNA-templated transcription"/>
    <property type="evidence" value="ECO:0007669"/>
    <property type="project" value="InterPro"/>
</dbReference>
<dbReference type="PRINTS" id="PR00038">
    <property type="entry name" value="HTHLUXR"/>
</dbReference>
<dbReference type="CDD" id="cd17535">
    <property type="entry name" value="REC_NarL-like"/>
    <property type="match status" value="1"/>
</dbReference>
<evidence type="ECO:0000259" key="4">
    <source>
        <dbReference type="PROSITE" id="PS50043"/>
    </source>
</evidence>
<dbReference type="SUPFAM" id="SSF52172">
    <property type="entry name" value="CheY-like"/>
    <property type="match status" value="1"/>
</dbReference>
<dbReference type="AlphaFoldDB" id="D2R1Z1"/>
<feature type="domain" description="HTH luxR-type" evidence="4">
    <location>
        <begin position="144"/>
        <end position="209"/>
    </location>
</feature>
<dbReference type="KEGG" id="psl:Psta_3948"/>
<dbReference type="InterPro" id="IPR058245">
    <property type="entry name" value="NreC/VraR/RcsB-like_REC"/>
</dbReference>
<sequence>MAIGVLVIDDQEVVRLGLAQLLTGTPLEVVAEAATIDQGLRLLDNPGIALALVDVRLAGGEDGLAGLGRLKHAKPSLPVVMFSAFENPTYIARAFALGAAGFIPKGMPREDLIAALETAGNKQTLWKRDQLRRVSSALAAARIDQQIEAPLTQREGEVLKHVCSGRTNQQIAELLGISYETVKEHVQHLLEKIGVADRTQAAIWAVRAGLA</sequence>
<dbReference type="Gene3D" id="3.40.50.2300">
    <property type="match status" value="1"/>
</dbReference>
<gene>
    <name evidence="6" type="ordered locus">Psta_3948</name>
</gene>
<evidence type="ECO:0000313" key="6">
    <source>
        <dbReference type="EMBL" id="ADB18602.1"/>
    </source>
</evidence>
<reference evidence="6 7" key="1">
    <citation type="journal article" date="2009" name="Stand. Genomic Sci.">
        <title>Complete genome sequence of Pirellula staleyi type strain (ATCC 27377).</title>
        <authorList>
            <person name="Clum A."/>
            <person name="Tindall B.J."/>
            <person name="Sikorski J."/>
            <person name="Ivanova N."/>
            <person name="Mavrommatis K."/>
            <person name="Lucas S."/>
            <person name="Glavina del Rio T."/>
            <person name="Nolan M."/>
            <person name="Chen F."/>
            <person name="Tice H."/>
            <person name="Pitluck S."/>
            <person name="Cheng J.F."/>
            <person name="Chertkov O."/>
            <person name="Brettin T."/>
            <person name="Han C."/>
            <person name="Detter J.C."/>
            <person name="Kuske C."/>
            <person name="Bruce D."/>
            <person name="Goodwin L."/>
            <person name="Ovchinikova G."/>
            <person name="Pati A."/>
            <person name="Mikhailova N."/>
            <person name="Chen A."/>
            <person name="Palaniappan K."/>
            <person name="Land M."/>
            <person name="Hauser L."/>
            <person name="Chang Y.J."/>
            <person name="Jeffries C.D."/>
            <person name="Chain P."/>
            <person name="Rohde M."/>
            <person name="Goker M."/>
            <person name="Bristow J."/>
            <person name="Eisen J.A."/>
            <person name="Markowitz V."/>
            <person name="Hugenholtz P."/>
            <person name="Kyrpides N.C."/>
            <person name="Klenk H.P."/>
            <person name="Lapidus A."/>
        </authorList>
    </citation>
    <scope>NUCLEOTIDE SEQUENCE [LARGE SCALE GENOMIC DNA]</scope>
    <source>
        <strain evidence="7">ATCC 27377 / DSM 6068 / ICPB 4128</strain>
    </source>
</reference>
<evidence type="ECO:0000256" key="2">
    <source>
        <dbReference type="ARBA" id="ARBA00023125"/>
    </source>
</evidence>
<dbReference type="EMBL" id="CP001848">
    <property type="protein sequence ID" value="ADB18602.1"/>
    <property type="molecule type" value="Genomic_DNA"/>
</dbReference>
<feature type="domain" description="Response regulatory" evidence="5">
    <location>
        <begin position="4"/>
        <end position="120"/>
    </location>
</feature>
<dbReference type="PROSITE" id="PS50043">
    <property type="entry name" value="HTH_LUXR_2"/>
    <property type="match status" value="1"/>
</dbReference>
<keyword evidence="1 3" id="KW-0597">Phosphoprotein</keyword>
<organism evidence="6 7">
    <name type="scientific">Pirellula staleyi (strain ATCC 27377 / DSM 6068 / ICPB 4128)</name>
    <name type="common">Pirella staleyi</name>
    <dbReference type="NCBI Taxonomy" id="530564"/>
    <lineage>
        <taxon>Bacteria</taxon>
        <taxon>Pseudomonadati</taxon>
        <taxon>Planctomycetota</taxon>
        <taxon>Planctomycetia</taxon>
        <taxon>Pirellulales</taxon>
        <taxon>Pirellulaceae</taxon>
        <taxon>Pirellula</taxon>
    </lineage>
</organism>
<dbReference type="eggNOG" id="COG2197">
    <property type="taxonomic scope" value="Bacteria"/>
</dbReference>
<dbReference type="InterPro" id="IPR011006">
    <property type="entry name" value="CheY-like_superfamily"/>
</dbReference>
<dbReference type="STRING" id="530564.Psta_3948"/>
<dbReference type="Pfam" id="PF00072">
    <property type="entry name" value="Response_reg"/>
    <property type="match status" value="1"/>
</dbReference>
<accession>D2R1Z1</accession>
<dbReference type="GO" id="GO:0003677">
    <property type="term" value="F:DNA binding"/>
    <property type="evidence" value="ECO:0007669"/>
    <property type="project" value="UniProtKB-KW"/>
</dbReference>
<dbReference type="SMART" id="SM00421">
    <property type="entry name" value="HTH_LUXR"/>
    <property type="match status" value="1"/>
</dbReference>
<evidence type="ECO:0000256" key="3">
    <source>
        <dbReference type="PROSITE-ProRule" id="PRU00169"/>
    </source>
</evidence>
<evidence type="ECO:0000313" key="7">
    <source>
        <dbReference type="Proteomes" id="UP000001887"/>
    </source>
</evidence>
<evidence type="ECO:0000256" key="1">
    <source>
        <dbReference type="ARBA" id="ARBA00022553"/>
    </source>
</evidence>
<feature type="modified residue" description="4-aspartylphosphate" evidence="3">
    <location>
        <position position="54"/>
    </location>
</feature>
<dbReference type="InterPro" id="IPR016032">
    <property type="entry name" value="Sig_transdc_resp-reg_C-effctor"/>
</dbReference>
<dbReference type="InterPro" id="IPR000792">
    <property type="entry name" value="Tscrpt_reg_LuxR_C"/>
</dbReference>
<keyword evidence="2" id="KW-0238">DNA-binding</keyword>
<evidence type="ECO:0000259" key="5">
    <source>
        <dbReference type="PROSITE" id="PS50110"/>
    </source>
</evidence>
<dbReference type="Proteomes" id="UP000001887">
    <property type="component" value="Chromosome"/>
</dbReference>
<dbReference type="InterPro" id="IPR039420">
    <property type="entry name" value="WalR-like"/>
</dbReference>
<dbReference type="GO" id="GO:0000160">
    <property type="term" value="P:phosphorelay signal transduction system"/>
    <property type="evidence" value="ECO:0007669"/>
    <property type="project" value="InterPro"/>
</dbReference>
<dbReference type="CDD" id="cd06170">
    <property type="entry name" value="LuxR_C_like"/>
    <property type="match status" value="1"/>
</dbReference>
<dbReference type="PROSITE" id="PS00622">
    <property type="entry name" value="HTH_LUXR_1"/>
    <property type="match status" value="1"/>
</dbReference>
<dbReference type="HOGENOM" id="CLU_000445_90_8_0"/>
<name>D2R1Z1_PIRSD</name>
<dbReference type="InterPro" id="IPR001789">
    <property type="entry name" value="Sig_transdc_resp-reg_receiver"/>
</dbReference>
<dbReference type="Pfam" id="PF00196">
    <property type="entry name" value="GerE"/>
    <property type="match status" value="1"/>
</dbReference>
<dbReference type="SMART" id="SM00448">
    <property type="entry name" value="REC"/>
    <property type="match status" value="1"/>
</dbReference>
<dbReference type="PANTHER" id="PTHR43214">
    <property type="entry name" value="TWO-COMPONENT RESPONSE REGULATOR"/>
    <property type="match status" value="1"/>
</dbReference>